<keyword evidence="7" id="KW-1185">Reference proteome</keyword>
<dbReference type="InterPro" id="IPR029052">
    <property type="entry name" value="Metallo-depent_PP-like"/>
</dbReference>
<evidence type="ECO:0000256" key="1">
    <source>
        <dbReference type="ARBA" id="ARBA00022729"/>
    </source>
</evidence>
<dbReference type="InterPro" id="IPR051558">
    <property type="entry name" value="Metallophosphoesterase_PAP"/>
</dbReference>
<keyword evidence="4" id="KW-0812">Transmembrane</keyword>
<dbReference type="Pfam" id="PF00149">
    <property type="entry name" value="Metallophos"/>
    <property type="match status" value="1"/>
</dbReference>
<dbReference type="PANTHER" id="PTHR10161:SF14">
    <property type="entry name" value="TARTRATE-RESISTANT ACID PHOSPHATASE TYPE 5"/>
    <property type="match status" value="1"/>
</dbReference>
<dbReference type="AlphaFoldDB" id="A0A1V9YB73"/>
<feature type="compositionally biased region" description="Low complexity" evidence="3">
    <location>
        <begin position="66"/>
        <end position="82"/>
    </location>
</feature>
<feature type="transmembrane region" description="Helical" evidence="4">
    <location>
        <begin position="40"/>
        <end position="61"/>
    </location>
</feature>
<accession>A0A1V9YB73</accession>
<dbReference type="STRING" id="1202772.A0A1V9YB73"/>
<feature type="domain" description="Calcineurin-like phosphoesterase" evidence="5">
    <location>
        <begin position="184"/>
        <end position="427"/>
    </location>
</feature>
<dbReference type="InterPro" id="IPR004843">
    <property type="entry name" value="Calcineurin-like_PHP"/>
</dbReference>
<gene>
    <name evidence="6" type="ORF">ACHHYP_15304</name>
</gene>
<dbReference type="Proteomes" id="UP000243579">
    <property type="component" value="Unassembled WGS sequence"/>
</dbReference>
<keyword evidence="1" id="KW-0732">Signal</keyword>
<evidence type="ECO:0000313" key="7">
    <source>
        <dbReference type="Proteomes" id="UP000243579"/>
    </source>
</evidence>
<reference evidence="6 7" key="1">
    <citation type="journal article" date="2014" name="Genome Biol. Evol.">
        <title>The secreted proteins of Achlya hypogyna and Thraustotheca clavata identify the ancestral oomycete secretome and reveal gene acquisitions by horizontal gene transfer.</title>
        <authorList>
            <person name="Misner I."/>
            <person name="Blouin N."/>
            <person name="Leonard G."/>
            <person name="Richards T.A."/>
            <person name="Lane C.E."/>
        </authorList>
    </citation>
    <scope>NUCLEOTIDE SEQUENCE [LARGE SCALE GENOMIC DNA]</scope>
    <source>
        <strain evidence="6 7">ATCC 48635</strain>
    </source>
</reference>
<keyword evidence="4" id="KW-1133">Transmembrane helix</keyword>
<feature type="region of interest" description="Disordered" evidence="3">
    <location>
        <begin position="66"/>
        <end position="113"/>
    </location>
</feature>
<dbReference type="SUPFAM" id="SSF56300">
    <property type="entry name" value="Metallo-dependent phosphatases"/>
    <property type="match status" value="1"/>
</dbReference>
<name>A0A1V9YB73_ACHHY</name>
<evidence type="ECO:0000313" key="6">
    <source>
        <dbReference type="EMBL" id="OQR82939.1"/>
    </source>
</evidence>
<evidence type="ECO:0000259" key="5">
    <source>
        <dbReference type="Pfam" id="PF00149"/>
    </source>
</evidence>
<evidence type="ECO:0000256" key="3">
    <source>
        <dbReference type="SAM" id="MobiDB-lite"/>
    </source>
</evidence>
<dbReference type="OrthoDB" id="411211at2759"/>
<protein>
    <submittedName>
        <fullName evidence="6">Calcineurin-like phosphoesterase</fullName>
    </submittedName>
</protein>
<keyword evidence="2" id="KW-0378">Hydrolase</keyword>
<feature type="compositionally biased region" description="Gly residues" evidence="3">
    <location>
        <begin position="83"/>
        <end position="101"/>
    </location>
</feature>
<dbReference type="PANTHER" id="PTHR10161">
    <property type="entry name" value="TARTRATE-RESISTANT ACID PHOSPHATASE TYPE 5"/>
    <property type="match status" value="1"/>
</dbReference>
<comment type="caution">
    <text evidence="6">The sequence shown here is derived from an EMBL/GenBank/DDBJ whole genome shotgun (WGS) entry which is preliminary data.</text>
</comment>
<sequence length="541" mass="57994">MAKDHGKYDAPDSVTEIPIMDFRESDEEGSAPRRRFSPRVLLAIGGVCVLAVAGIAVAVVMSSGSKNAGSSSHASKSDTSTGSGSGTAGGGGSISHGGGSTGNTSIDTSDPETDPVLATMLAIGDWGSTTGKKSDGSTPGSCCILYLTADSNFGKVDTTKPRYKVDFYAQANVATLMAQSAATLKPKPSRILSHGDNIYWNGVGKDDVAYRFATSFEAMYAAPELQGITWLNVAGNHDVGGASYICGDDNDNFRKCTSTQEMLTYLESKFQLQASYKSPNQDRWKLTDHYYIDRLTKNGVSIDVLNLDTNHADVHGAPETCCQCYGYSANTGQPAGFDPCKTVARGDKYCCGGDTDMYDQCVAKMEEWATQSYDGALKDLAASTADFKIVNTHYSPHYHMNPNRMKKWHDLTKKYKLHAWINGHTHGFNHDISPWNTHFFVNGAGGGISSQSAMTATAAYGVTTKWAAAGQPYGYLELSFSKQWLKVQFATFDSKWTFGGFDQSATVVGGVARGHCWYIHKSGDIPGVECKASVDGALGAP</sequence>
<evidence type="ECO:0000256" key="2">
    <source>
        <dbReference type="ARBA" id="ARBA00022801"/>
    </source>
</evidence>
<proteinExistence type="predicted"/>
<dbReference type="GO" id="GO:0016787">
    <property type="term" value="F:hydrolase activity"/>
    <property type="evidence" value="ECO:0007669"/>
    <property type="project" value="UniProtKB-KW"/>
</dbReference>
<evidence type="ECO:0000256" key="4">
    <source>
        <dbReference type="SAM" id="Phobius"/>
    </source>
</evidence>
<dbReference type="Gene3D" id="3.60.21.10">
    <property type="match status" value="1"/>
</dbReference>
<keyword evidence="4" id="KW-0472">Membrane</keyword>
<organism evidence="6 7">
    <name type="scientific">Achlya hypogyna</name>
    <name type="common">Oomycete</name>
    <name type="synonym">Protoachlya hypogyna</name>
    <dbReference type="NCBI Taxonomy" id="1202772"/>
    <lineage>
        <taxon>Eukaryota</taxon>
        <taxon>Sar</taxon>
        <taxon>Stramenopiles</taxon>
        <taxon>Oomycota</taxon>
        <taxon>Saprolegniomycetes</taxon>
        <taxon>Saprolegniales</taxon>
        <taxon>Achlyaceae</taxon>
        <taxon>Achlya</taxon>
    </lineage>
</organism>
<dbReference type="EMBL" id="JNBR01002408">
    <property type="protein sequence ID" value="OQR82939.1"/>
    <property type="molecule type" value="Genomic_DNA"/>
</dbReference>